<keyword evidence="2" id="KW-0732">Signal</keyword>
<feature type="chain" id="PRO_5006924102" evidence="2">
    <location>
        <begin position="27"/>
        <end position="145"/>
    </location>
</feature>
<feature type="compositionally biased region" description="Polar residues" evidence="1">
    <location>
        <begin position="29"/>
        <end position="40"/>
    </location>
</feature>
<feature type="region of interest" description="Disordered" evidence="1">
    <location>
        <begin position="29"/>
        <end position="61"/>
    </location>
</feature>
<evidence type="ECO:0000256" key="1">
    <source>
        <dbReference type="SAM" id="MobiDB-lite"/>
    </source>
</evidence>
<comment type="caution">
    <text evidence="4">The sequence shown here is derived from an EMBL/GenBank/DDBJ whole genome shotgun (WGS) entry which is preliminary data.</text>
</comment>
<dbReference type="OrthoDB" id="9806398at2"/>
<evidence type="ECO:0000313" key="4">
    <source>
        <dbReference type="EMBL" id="KTE91905.1"/>
    </source>
</evidence>
<dbReference type="Gene3D" id="3.90.1010.20">
    <property type="match status" value="1"/>
</dbReference>
<reference evidence="4 5" key="1">
    <citation type="submission" date="2015-12" db="EMBL/GenBank/DDBJ databases">
        <title>Draft Genome Sequence of Desulfitobacterium hafniense Strain DH, a Sulfate-reducing Bacterium Isolated from Paddy Soils.</title>
        <authorList>
            <person name="Bao P."/>
            <person name="Zhang X."/>
            <person name="Li G."/>
        </authorList>
    </citation>
    <scope>NUCLEOTIDE SEQUENCE [LARGE SCALE GENOMIC DNA]</scope>
    <source>
        <strain evidence="4 5">DH</strain>
    </source>
</reference>
<proteinExistence type="predicted"/>
<evidence type="ECO:0000259" key="3">
    <source>
        <dbReference type="SMART" id="SM00900"/>
    </source>
</evidence>
<dbReference type="AlphaFoldDB" id="A0A0W1JJF1"/>
<name>A0A0W1JJF1_DESHA</name>
<dbReference type="GO" id="GO:0016020">
    <property type="term" value="C:membrane"/>
    <property type="evidence" value="ECO:0007669"/>
    <property type="project" value="InterPro"/>
</dbReference>
<dbReference type="InterPro" id="IPR007329">
    <property type="entry name" value="FMN-bd"/>
</dbReference>
<dbReference type="RefSeq" id="WP_011460688.1">
    <property type="nucleotide sequence ID" value="NZ_LOCK01000017.1"/>
</dbReference>
<dbReference type="GO" id="GO:0010181">
    <property type="term" value="F:FMN binding"/>
    <property type="evidence" value="ECO:0007669"/>
    <property type="project" value="InterPro"/>
</dbReference>
<evidence type="ECO:0000313" key="5">
    <source>
        <dbReference type="Proteomes" id="UP000054623"/>
    </source>
</evidence>
<accession>A0A0W1JJF1</accession>
<feature type="signal peptide" evidence="2">
    <location>
        <begin position="1"/>
        <end position="26"/>
    </location>
</feature>
<organism evidence="4 5">
    <name type="scientific">Desulfitobacterium hafniense</name>
    <name type="common">Desulfitobacterium frappieri</name>
    <dbReference type="NCBI Taxonomy" id="49338"/>
    <lineage>
        <taxon>Bacteria</taxon>
        <taxon>Bacillati</taxon>
        <taxon>Bacillota</taxon>
        <taxon>Clostridia</taxon>
        <taxon>Eubacteriales</taxon>
        <taxon>Desulfitobacteriaceae</taxon>
        <taxon>Desulfitobacterium</taxon>
    </lineage>
</organism>
<dbReference type="PROSITE" id="PS51257">
    <property type="entry name" value="PROKAR_LIPOPROTEIN"/>
    <property type="match status" value="1"/>
</dbReference>
<gene>
    <name evidence="4" type="ORF">AT727_02940</name>
</gene>
<dbReference type="EMBL" id="LOCK01000017">
    <property type="protein sequence ID" value="KTE91905.1"/>
    <property type="molecule type" value="Genomic_DNA"/>
</dbReference>
<dbReference type="Pfam" id="PF04205">
    <property type="entry name" value="FMN_bind"/>
    <property type="match status" value="1"/>
</dbReference>
<dbReference type="Proteomes" id="UP000054623">
    <property type="component" value="Unassembled WGS sequence"/>
</dbReference>
<feature type="domain" description="FMN-binding" evidence="3">
    <location>
        <begin position="70"/>
        <end position="144"/>
    </location>
</feature>
<dbReference type="SMART" id="SM00900">
    <property type="entry name" value="FMN_bind"/>
    <property type="match status" value="1"/>
</dbReference>
<protein>
    <submittedName>
        <fullName evidence="4">FMN-binding protein</fullName>
    </submittedName>
</protein>
<evidence type="ECO:0000256" key="2">
    <source>
        <dbReference type="SAM" id="SignalP"/>
    </source>
</evidence>
<feature type="compositionally biased region" description="Basic and acidic residues" evidence="1">
    <location>
        <begin position="41"/>
        <end position="54"/>
    </location>
</feature>
<sequence>MKRNRLKAAALFLSLSVLLLMGTGCGASSTAQNGNAGSKESSGRTEEAAPKEEAAGGAYKDGTYVGASQGMHGEVKVSVSVAGGKVSEVKVTEHHETEGVGSVAAEILPAKIVDAQKPEVETVSGATVTSTAIIDGVKQALEQAK</sequence>